<dbReference type="PANTHER" id="PTHR10504:SF143">
    <property type="entry name" value="BPI2 DOMAIN-CONTAINING PROTEIN"/>
    <property type="match status" value="1"/>
</dbReference>
<evidence type="ECO:0000313" key="8">
    <source>
        <dbReference type="Proteomes" id="UP000274756"/>
    </source>
</evidence>
<evidence type="ECO:0000259" key="4">
    <source>
        <dbReference type="SMART" id="SM00328"/>
    </source>
</evidence>
<feature type="domain" description="Lipid-binding serum glycoprotein N-terminal" evidence="4">
    <location>
        <begin position="47"/>
        <end position="278"/>
    </location>
</feature>
<dbReference type="InterPro" id="IPR032942">
    <property type="entry name" value="BPI/LBP/Plunc"/>
</dbReference>
<feature type="chain" id="PRO_5041159628" evidence="3">
    <location>
        <begin position="19"/>
        <end position="547"/>
    </location>
</feature>
<name>A0A0N4UIU9_DRAME</name>
<accession>A0A0N4UIU9</accession>
<dbReference type="Gene3D" id="3.15.10.10">
    <property type="entry name" value="Bactericidal permeability-increasing protein, domain 1"/>
    <property type="match status" value="1"/>
</dbReference>
<evidence type="ECO:0000313" key="9">
    <source>
        <dbReference type="WBParaSite" id="DME_0000754901-mRNA-1"/>
    </source>
</evidence>
<evidence type="ECO:0000256" key="3">
    <source>
        <dbReference type="SAM" id="SignalP"/>
    </source>
</evidence>
<reference evidence="9" key="1">
    <citation type="submission" date="2017-02" db="UniProtKB">
        <authorList>
            <consortium name="WormBaseParasite"/>
        </authorList>
    </citation>
    <scope>IDENTIFICATION</scope>
</reference>
<evidence type="ECO:0000313" key="7">
    <source>
        <dbReference type="Proteomes" id="UP000038040"/>
    </source>
</evidence>
<evidence type="ECO:0000313" key="6">
    <source>
        <dbReference type="EMBL" id="VDN51843.1"/>
    </source>
</evidence>
<sequence length="547" mass="61593">MFSVYVALITTAIAVSSSSDHLNPVLDNYSQTSTQSQLTSASALRLRLLPRALLYLNDITSNLLANQLPRIFIPNIYHRFKNGQGTISLSHVRVSRYKRAKLYKISASEPNKLTWTSHDLNIGMIGDLSGELNIFVPLQLEGQVEVQTKGVYFFLQSAIKRSVSGAAHLMPKSCRTFIKMVHIESRSGGLAGIALNIFKETISERIRPLIQLSICQKVTRIIVEDLNKKLSQSQTQLTFSDALKTNSFGRYLIFDPNILRHFHTIHPNTSTYFFQKQASSISIDYRLSEDPLCYNNTIELAYLGEISSKIKTPFGMHPLEWPSDLTDSDSMVQILISDHIANALLYHSFNENLLKFTIDESTISSLKSFLQTTCPSSFCFADIIPEIGKRHPNKKIQFKLITTSAPVVLFSAKDSGLINVRFSGIVSINVYTDEMPHEEAAVFDINVIANIKLQIKLDQFKLKNKLGTENAAGDELTDLEFLSSEFLQNLINSFLQNGFPIPLPEGLYLMAAKLRILDRKILISSEFSIDREHFSQFAIKTIFNSTF</sequence>
<dbReference type="OrthoDB" id="10255543at2759"/>
<dbReference type="SMART" id="SM00328">
    <property type="entry name" value="BPI1"/>
    <property type="match status" value="1"/>
</dbReference>
<dbReference type="Proteomes" id="UP000274756">
    <property type="component" value="Unassembled WGS sequence"/>
</dbReference>
<dbReference type="Proteomes" id="UP000038040">
    <property type="component" value="Unplaced"/>
</dbReference>
<dbReference type="InterPro" id="IPR017942">
    <property type="entry name" value="Lipid-bd_serum_glycop_N"/>
</dbReference>
<comment type="similarity">
    <text evidence="1">Belongs to the BPI/LBP/Plunc superfamily. BPI/LBP family.</text>
</comment>
<dbReference type="InterPro" id="IPR017943">
    <property type="entry name" value="Bactericidal_perm-incr_a/b_dom"/>
</dbReference>
<feature type="signal peptide" evidence="3">
    <location>
        <begin position="1"/>
        <end position="18"/>
    </location>
</feature>
<dbReference type="GO" id="GO:0005615">
    <property type="term" value="C:extracellular space"/>
    <property type="evidence" value="ECO:0007669"/>
    <property type="project" value="TreeGrafter"/>
</dbReference>
<proteinExistence type="inferred from homology"/>
<gene>
    <name evidence="6" type="ORF">DME_LOCUS1816</name>
</gene>
<dbReference type="InterPro" id="IPR001124">
    <property type="entry name" value="Lipid-bd_serum_glycop_C"/>
</dbReference>
<dbReference type="EMBL" id="UYYG01000033">
    <property type="protein sequence ID" value="VDN51843.1"/>
    <property type="molecule type" value="Genomic_DNA"/>
</dbReference>
<evidence type="ECO:0000256" key="2">
    <source>
        <dbReference type="ARBA" id="ARBA00023157"/>
    </source>
</evidence>
<keyword evidence="2" id="KW-1015">Disulfide bond</keyword>
<feature type="domain" description="Lipid-binding serum glycoprotein C-terminal" evidence="5">
    <location>
        <begin position="326"/>
        <end position="525"/>
    </location>
</feature>
<evidence type="ECO:0000256" key="1">
    <source>
        <dbReference type="ARBA" id="ARBA00007292"/>
    </source>
</evidence>
<dbReference type="AlphaFoldDB" id="A0A0N4UIU9"/>
<dbReference type="Pfam" id="PF02886">
    <property type="entry name" value="LBP_BPI_CETP_C"/>
    <property type="match status" value="1"/>
</dbReference>
<dbReference type="GO" id="GO:0008289">
    <property type="term" value="F:lipid binding"/>
    <property type="evidence" value="ECO:0007669"/>
    <property type="project" value="InterPro"/>
</dbReference>
<organism evidence="7 9">
    <name type="scientific">Dracunculus medinensis</name>
    <name type="common">Guinea worm</name>
    <dbReference type="NCBI Taxonomy" id="318479"/>
    <lineage>
        <taxon>Eukaryota</taxon>
        <taxon>Metazoa</taxon>
        <taxon>Ecdysozoa</taxon>
        <taxon>Nematoda</taxon>
        <taxon>Chromadorea</taxon>
        <taxon>Rhabditida</taxon>
        <taxon>Spirurina</taxon>
        <taxon>Dracunculoidea</taxon>
        <taxon>Dracunculidae</taxon>
        <taxon>Dracunculus</taxon>
    </lineage>
</organism>
<dbReference type="Pfam" id="PF01273">
    <property type="entry name" value="LBP_BPI_CETP"/>
    <property type="match status" value="1"/>
</dbReference>
<keyword evidence="3" id="KW-0732">Signal</keyword>
<dbReference type="WBParaSite" id="DME_0000754901-mRNA-1">
    <property type="protein sequence ID" value="DME_0000754901-mRNA-1"/>
    <property type="gene ID" value="DME_0000754901"/>
</dbReference>
<keyword evidence="8" id="KW-1185">Reference proteome</keyword>
<reference evidence="6 8" key="2">
    <citation type="submission" date="2018-11" db="EMBL/GenBank/DDBJ databases">
        <authorList>
            <consortium name="Pathogen Informatics"/>
        </authorList>
    </citation>
    <scope>NUCLEOTIDE SEQUENCE [LARGE SCALE GENOMIC DNA]</scope>
</reference>
<protein>
    <submittedName>
        <fullName evidence="9">BPI2 domain-containing protein</fullName>
    </submittedName>
</protein>
<dbReference type="PANTHER" id="PTHR10504">
    <property type="entry name" value="BACTERICIDAL PERMEABILITY-INCREASING BPI PROTEIN-RELATED"/>
    <property type="match status" value="1"/>
</dbReference>
<dbReference type="SUPFAM" id="SSF55394">
    <property type="entry name" value="Bactericidal permeability-increasing protein, BPI"/>
    <property type="match status" value="2"/>
</dbReference>
<dbReference type="STRING" id="318479.A0A0N4UIU9"/>
<evidence type="ECO:0000259" key="5">
    <source>
        <dbReference type="SMART" id="SM00329"/>
    </source>
</evidence>
<dbReference type="SMART" id="SM00329">
    <property type="entry name" value="BPI2"/>
    <property type="match status" value="1"/>
</dbReference>
<dbReference type="Gene3D" id="3.15.20.10">
    <property type="entry name" value="Bactericidal permeability-increasing protein, domain 2"/>
    <property type="match status" value="1"/>
</dbReference>